<evidence type="ECO:0000313" key="2">
    <source>
        <dbReference type="Proteomes" id="UP000314294"/>
    </source>
</evidence>
<sequence length="113" mass="12239">MEVSLIMESEQGHVGHLDHLEANAGNITNGVTFTSEPGHQNLVVLLRRRKRGERLDDALGVRGSSEGVGLQGRAQVGLLVLLIMPSLLTAVITELPGCAQTTTLSWETKTKRR</sequence>
<dbReference type="EMBL" id="SRLO01000888">
    <property type="protein sequence ID" value="TNN44704.1"/>
    <property type="molecule type" value="Genomic_DNA"/>
</dbReference>
<name>A0A4Z2FVU8_9TELE</name>
<accession>A0A4Z2FVU8</accession>
<organism evidence="1 2">
    <name type="scientific">Liparis tanakae</name>
    <name type="common">Tanaka's snailfish</name>
    <dbReference type="NCBI Taxonomy" id="230148"/>
    <lineage>
        <taxon>Eukaryota</taxon>
        <taxon>Metazoa</taxon>
        <taxon>Chordata</taxon>
        <taxon>Craniata</taxon>
        <taxon>Vertebrata</taxon>
        <taxon>Euteleostomi</taxon>
        <taxon>Actinopterygii</taxon>
        <taxon>Neopterygii</taxon>
        <taxon>Teleostei</taxon>
        <taxon>Neoteleostei</taxon>
        <taxon>Acanthomorphata</taxon>
        <taxon>Eupercaria</taxon>
        <taxon>Perciformes</taxon>
        <taxon>Cottioidei</taxon>
        <taxon>Cottales</taxon>
        <taxon>Liparidae</taxon>
        <taxon>Liparis</taxon>
    </lineage>
</organism>
<dbReference type="OrthoDB" id="9591445at2759"/>
<dbReference type="Proteomes" id="UP000314294">
    <property type="component" value="Unassembled WGS sequence"/>
</dbReference>
<proteinExistence type="predicted"/>
<reference evidence="1 2" key="1">
    <citation type="submission" date="2019-03" db="EMBL/GenBank/DDBJ databases">
        <title>First draft genome of Liparis tanakae, snailfish: a comprehensive survey of snailfish specific genes.</title>
        <authorList>
            <person name="Kim W."/>
            <person name="Song I."/>
            <person name="Jeong J.-H."/>
            <person name="Kim D."/>
            <person name="Kim S."/>
            <person name="Ryu S."/>
            <person name="Song J.Y."/>
            <person name="Lee S.K."/>
        </authorList>
    </citation>
    <scope>NUCLEOTIDE SEQUENCE [LARGE SCALE GENOMIC DNA]</scope>
    <source>
        <tissue evidence="1">Muscle</tissue>
    </source>
</reference>
<gene>
    <name evidence="1" type="ORF">EYF80_045086</name>
</gene>
<dbReference type="AlphaFoldDB" id="A0A4Z2FVU8"/>
<keyword evidence="2" id="KW-1185">Reference proteome</keyword>
<evidence type="ECO:0000313" key="1">
    <source>
        <dbReference type="EMBL" id="TNN44704.1"/>
    </source>
</evidence>
<protein>
    <submittedName>
        <fullName evidence="1">Uncharacterized protein</fullName>
    </submittedName>
</protein>
<comment type="caution">
    <text evidence="1">The sequence shown here is derived from an EMBL/GenBank/DDBJ whole genome shotgun (WGS) entry which is preliminary data.</text>
</comment>